<dbReference type="Pfam" id="PF01420">
    <property type="entry name" value="Methylase_S"/>
    <property type="match status" value="2"/>
</dbReference>
<dbReference type="RefSeq" id="WP_143941459.1">
    <property type="nucleotide sequence ID" value="NZ_VKLS01000102.1"/>
</dbReference>
<accession>A0A553ZL61</accession>
<evidence type="ECO:0000256" key="3">
    <source>
        <dbReference type="ARBA" id="ARBA00023125"/>
    </source>
</evidence>
<dbReference type="InterPro" id="IPR052021">
    <property type="entry name" value="Type-I_RS_S_subunit"/>
</dbReference>
<dbReference type="AlphaFoldDB" id="A0A553ZL61"/>
<gene>
    <name evidence="5" type="ORF">FNZ23_11310</name>
</gene>
<dbReference type="EMBL" id="VKLS01000102">
    <property type="protein sequence ID" value="TSB42167.1"/>
    <property type="molecule type" value="Genomic_DNA"/>
</dbReference>
<evidence type="ECO:0000313" key="5">
    <source>
        <dbReference type="EMBL" id="TSB42167.1"/>
    </source>
</evidence>
<reference evidence="5 6" key="1">
    <citation type="submission" date="2019-07" db="EMBL/GenBank/DDBJ databases">
        <title>Draft genome for Streptomyces benahoarensis MZ03-48.</title>
        <authorList>
            <person name="Gonzalez-Pimentel J.L."/>
        </authorList>
    </citation>
    <scope>NUCLEOTIDE SEQUENCE [LARGE SCALE GENOMIC DNA]</scope>
    <source>
        <strain evidence="5 6">MZ03-48</strain>
    </source>
</reference>
<comment type="similarity">
    <text evidence="1">Belongs to the type-I restriction system S methylase family.</text>
</comment>
<name>A0A553ZL61_9ACTN</name>
<dbReference type="GO" id="GO:0009307">
    <property type="term" value="P:DNA restriction-modification system"/>
    <property type="evidence" value="ECO:0007669"/>
    <property type="project" value="UniProtKB-KW"/>
</dbReference>
<keyword evidence="2" id="KW-0680">Restriction system</keyword>
<organism evidence="5 6">
    <name type="scientific">Streptomyces benahoarensis</name>
    <dbReference type="NCBI Taxonomy" id="2595054"/>
    <lineage>
        <taxon>Bacteria</taxon>
        <taxon>Bacillati</taxon>
        <taxon>Actinomycetota</taxon>
        <taxon>Actinomycetes</taxon>
        <taxon>Kitasatosporales</taxon>
        <taxon>Streptomycetaceae</taxon>
        <taxon>Streptomyces</taxon>
    </lineage>
</organism>
<keyword evidence="6" id="KW-1185">Reference proteome</keyword>
<dbReference type="CDD" id="cd17257">
    <property type="entry name" value="RMtype1_S_EcoBI-TRD1-CR1_like"/>
    <property type="match status" value="1"/>
</dbReference>
<evidence type="ECO:0000256" key="1">
    <source>
        <dbReference type="ARBA" id="ARBA00010923"/>
    </source>
</evidence>
<sequence length="430" mass="47192">MSIAWQARTRSGTETVPHGWTVRRVGDLIALTNGFPFPSESFGPTGDIPLVRIRDLGDAPFETFVSGRVPVSALVRNGDVIIGMDGDFNLAIWRKGEAALNQRLCALRPRPDVDIRFIAYFLPSSLKIINDLTFSTTVKHLSSTDVLSERIALPPLPEQRRIADFLDAETARIDRLIAASQRQSDSMSERLTEFLRQMTTTAGDRVTMPTGIAWMPAMAAGWRLLKIGRSFTSGSGTTPRSSESAYFGGEHNWVNTGDLRDRVIERPNKTVTDRALAEYPTLKIYAPGSLVVAMYGATTGRVGILGVPACVNQACCVLSELGPLDSQYAFFWFRAHREELLKLASGGGQPNISQDLVRSLRIPAPCRSVQQEVVRRAIDLETVTARQKAYQKRRADLLAERRQALITAAVTGQFDVSTAGGRNVTEGITA</sequence>
<dbReference type="GO" id="GO:0003677">
    <property type="term" value="F:DNA binding"/>
    <property type="evidence" value="ECO:0007669"/>
    <property type="project" value="UniProtKB-KW"/>
</dbReference>
<evidence type="ECO:0000256" key="2">
    <source>
        <dbReference type="ARBA" id="ARBA00022747"/>
    </source>
</evidence>
<dbReference type="Gene3D" id="1.10.287.1120">
    <property type="entry name" value="Bipartite methylase S protein"/>
    <property type="match status" value="1"/>
</dbReference>
<comment type="caution">
    <text evidence="5">The sequence shown here is derived from an EMBL/GenBank/DDBJ whole genome shotgun (WGS) entry which is preliminary data.</text>
</comment>
<proteinExistence type="inferred from homology"/>
<dbReference type="PANTHER" id="PTHR30408:SF12">
    <property type="entry name" value="TYPE I RESTRICTION ENZYME MJAVIII SPECIFICITY SUBUNIT"/>
    <property type="match status" value="1"/>
</dbReference>
<dbReference type="InterPro" id="IPR000055">
    <property type="entry name" value="Restrct_endonuc_typeI_TRD"/>
</dbReference>
<dbReference type="Gene3D" id="3.90.220.20">
    <property type="entry name" value="DNA methylase specificity domains"/>
    <property type="match status" value="2"/>
</dbReference>
<dbReference type="SUPFAM" id="SSF116734">
    <property type="entry name" value="DNA methylase specificity domain"/>
    <property type="match status" value="2"/>
</dbReference>
<protein>
    <recommendedName>
        <fullName evidence="4">Type I restriction modification DNA specificity domain-containing protein</fullName>
    </recommendedName>
</protein>
<dbReference type="PANTHER" id="PTHR30408">
    <property type="entry name" value="TYPE-1 RESTRICTION ENZYME ECOKI SPECIFICITY PROTEIN"/>
    <property type="match status" value="1"/>
</dbReference>
<evidence type="ECO:0000313" key="6">
    <source>
        <dbReference type="Proteomes" id="UP000320888"/>
    </source>
</evidence>
<dbReference type="OrthoDB" id="3197085at2"/>
<feature type="domain" description="Type I restriction modification DNA specificity" evidence="4">
    <location>
        <begin position="17"/>
        <end position="171"/>
    </location>
</feature>
<feature type="domain" description="Type I restriction modification DNA specificity" evidence="4">
    <location>
        <begin position="222"/>
        <end position="376"/>
    </location>
</feature>
<evidence type="ECO:0000259" key="4">
    <source>
        <dbReference type="Pfam" id="PF01420"/>
    </source>
</evidence>
<dbReference type="Proteomes" id="UP000320888">
    <property type="component" value="Unassembled WGS sequence"/>
</dbReference>
<dbReference type="CDD" id="cd17280">
    <property type="entry name" value="RMtype1_S_MspEN3ORF6650P_TRD2-CR2_like"/>
    <property type="match status" value="1"/>
</dbReference>
<dbReference type="InterPro" id="IPR044946">
    <property type="entry name" value="Restrct_endonuc_typeI_TRD_sf"/>
</dbReference>
<keyword evidence="3" id="KW-0238">DNA-binding</keyword>